<dbReference type="AlphaFoldDB" id="A0A382CKW6"/>
<dbReference type="GO" id="GO:0016857">
    <property type="term" value="F:racemase and epimerase activity, acting on carbohydrates and derivatives"/>
    <property type="evidence" value="ECO:0007669"/>
    <property type="project" value="InterPro"/>
</dbReference>
<dbReference type="GO" id="GO:0019301">
    <property type="term" value="P:rhamnose catabolic process"/>
    <property type="evidence" value="ECO:0007669"/>
    <property type="project" value="TreeGrafter"/>
</dbReference>
<dbReference type="PANTHER" id="PTHR34389">
    <property type="entry name" value="L-RHAMNOSE MUTAROTASE"/>
    <property type="match status" value="1"/>
</dbReference>
<dbReference type="EMBL" id="UINC01034712">
    <property type="protein sequence ID" value="SVB25983.1"/>
    <property type="molecule type" value="Genomic_DNA"/>
</dbReference>
<gene>
    <name evidence="1" type="ORF">METZ01_LOCUS178837</name>
</gene>
<name>A0A382CKW6_9ZZZZ</name>
<dbReference type="InterPro" id="IPR008000">
    <property type="entry name" value="Rham/fucose_mutarotase"/>
</dbReference>
<dbReference type="SUPFAM" id="SSF54909">
    <property type="entry name" value="Dimeric alpha+beta barrel"/>
    <property type="match status" value="1"/>
</dbReference>
<accession>A0A382CKW6</accession>
<organism evidence="1">
    <name type="scientific">marine metagenome</name>
    <dbReference type="NCBI Taxonomy" id="408172"/>
    <lineage>
        <taxon>unclassified sequences</taxon>
        <taxon>metagenomes</taxon>
        <taxon>ecological metagenomes</taxon>
    </lineage>
</organism>
<sequence length="79" mass="9137">MKSALTKHGWKNYSLFMRSDGLMFGYFESTKSFSASLKGMSNEEINKEWQDLMSPYFEIPDGSAPDKSMIELEEVFHLD</sequence>
<reference evidence="1" key="1">
    <citation type="submission" date="2018-05" db="EMBL/GenBank/DDBJ databases">
        <authorList>
            <person name="Lanie J.A."/>
            <person name="Ng W.-L."/>
            <person name="Kazmierczak K.M."/>
            <person name="Andrzejewski T.M."/>
            <person name="Davidsen T.M."/>
            <person name="Wayne K.J."/>
            <person name="Tettelin H."/>
            <person name="Glass J.I."/>
            <person name="Rusch D."/>
            <person name="Podicherti R."/>
            <person name="Tsui H.-C.T."/>
            <person name="Winkler M.E."/>
        </authorList>
    </citation>
    <scope>NUCLEOTIDE SEQUENCE</scope>
</reference>
<evidence type="ECO:0000313" key="1">
    <source>
        <dbReference type="EMBL" id="SVB25983.1"/>
    </source>
</evidence>
<evidence type="ECO:0008006" key="2">
    <source>
        <dbReference type="Google" id="ProtNLM"/>
    </source>
</evidence>
<proteinExistence type="predicted"/>
<dbReference type="InterPro" id="IPR011008">
    <property type="entry name" value="Dimeric_a/b-barrel"/>
</dbReference>
<dbReference type="PANTHER" id="PTHR34389:SF2">
    <property type="entry name" value="L-RHAMNOSE MUTAROTASE"/>
    <property type="match status" value="1"/>
</dbReference>
<dbReference type="Pfam" id="PF05336">
    <property type="entry name" value="rhaM"/>
    <property type="match status" value="1"/>
</dbReference>
<protein>
    <recommendedName>
        <fullName evidence="2">L-rhamnose mutarotase</fullName>
    </recommendedName>
</protein>
<dbReference type="Gene3D" id="3.30.70.100">
    <property type="match status" value="1"/>
</dbReference>